<comment type="catalytic activity">
    <reaction evidence="5">
        <text>(S)-2-hydroxyglutarate + A = 2-oxoglutarate + AH2</text>
        <dbReference type="Rhea" id="RHEA:21252"/>
        <dbReference type="ChEBI" id="CHEBI:13193"/>
        <dbReference type="ChEBI" id="CHEBI:16782"/>
        <dbReference type="ChEBI" id="CHEBI:16810"/>
        <dbReference type="ChEBI" id="CHEBI:17499"/>
        <dbReference type="EC" id="1.1.99.2"/>
    </reaction>
</comment>
<evidence type="ECO:0000256" key="6">
    <source>
        <dbReference type="ARBA" id="ARBA00037941"/>
    </source>
</evidence>
<dbReference type="OrthoDB" id="498204at2759"/>
<dbReference type="InterPro" id="IPR006076">
    <property type="entry name" value="FAD-dep_OxRdtase"/>
</dbReference>
<dbReference type="EC" id="1.1.99.2" evidence="7"/>
<accession>A0A6A6ZDF6</accession>
<dbReference type="AlphaFoldDB" id="A0A6A6ZDF6"/>
<gene>
    <name evidence="10" type="ORF">CC86DRAFT_375539</name>
</gene>
<reference evidence="10" key="1">
    <citation type="journal article" date="2020" name="Stud. Mycol.">
        <title>101 Dothideomycetes genomes: a test case for predicting lifestyles and emergence of pathogens.</title>
        <authorList>
            <person name="Haridas S."/>
            <person name="Albert R."/>
            <person name="Binder M."/>
            <person name="Bloem J."/>
            <person name="Labutti K."/>
            <person name="Salamov A."/>
            <person name="Andreopoulos B."/>
            <person name="Baker S."/>
            <person name="Barry K."/>
            <person name="Bills G."/>
            <person name="Bluhm B."/>
            <person name="Cannon C."/>
            <person name="Castanera R."/>
            <person name="Culley D."/>
            <person name="Daum C."/>
            <person name="Ezra D."/>
            <person name="Gonzalez J."/>
            <person name="Henrissat B."/>
            <person name="Kuo A."/>
            <person name="Liang C."/>
            <person name="Lipzen A."/>
            <person name="Lutzoni F."/>
            <person name="Magnuson J."/>
            <person name="Mondo S."/>
            <person name="Nolan M."/>
            <person name="Ohm R."/>
            <person name="Pangilinan J."/>
            <person name="Park H.-J."/>
            <person name="Ramirez L."/>
            <person name="Alfaro M."/>
            <person name="Sun H."/>
            <person name="Tritt A."/>
            <person name="Yoshinaga Y."/>
            <person name="Zwiers L.-H."/>
            <person name="Turgeon B."/>
            <person name="Goodwin S."/>
            <person name="Spatafora J."/>
            <person name="Crous P."/>
            <person name="Grigoriev I."/>
        </authorList>
    </citation>
    <scope>NUCLEOTIDE SEQUENCE</scope>
    <source>
        <strain evidence="10">CBS 113818</strain>
    </source>
</reference>
<evidence type="ECO:0000256" key="4">
    <source>
        <dbReference type="ARBA" id="ARBA00023002"/>
    </source>
</evidence>
<dbReference type="Proteomes" id="UP000799424">
    <property type="component" value="Unassembled WGS sequence"/>
</dbReference>
<feature type="domain" description="FAD dependent oxidoreductase" evidence="9">
    <location>
        <begin position="32"/>
        <end position="396"/>
    </location>
</feature>
<dbReference type="Gene3D" id="3.30.9.10">
    <property type="entry name" value="D-Amino Acid Oxidase, subunit A, domain 2"/>
    <property type="match status" value="1"/>
</dbReference>
<comment type="similarity">
    <text evidence="6">Belongs to the L2HGDH family.</text>
</comment>
<dbReference type="InterPro" id="IPR036188">
    <property type="entry name" value="FAD/NAD-bd_sf"/>
</dbReference>
<dbReference type="EMBL" id="MU006248">
    <property type="protein sequence ID" value="KAF2818898.1"/>
    <property type="molecule type" value="Genomic_DNA"/>
</dbReference>
<evidence type="ECO:0000256" key="8">
    <source>
        <dbReference type="ARBA" id="ARBA00041137"/>
    </source>
</evidence>
<comment type="cofactor">
    <cofactor evidence="1">
        <name>FAD</name>
        <dbReference type="ChEBI" id="CHEBI:57692"/>
    </cofactor>
</comment>
<evidence type="ECO:0000256" key="2">
    <source>
        <dbReference type="ARBA" id="ARBA00022630"/>
    </source>
</evidence>
<evidence type="ECO:0000256" key="1">
    <source>
        <dbReference type="ARBA" id="ARBA00001974"/>
    </source>
</evidence>
<keyword evidence="2" id="KW-0285">Flavoprotein</keyword>
<evidence type="ECO:0000256" key="3">
    <source>
        <dbReference type="ARBA" id="ARBA00022827"/>
    </source>
</evidence>
<dbReference type="PANTHER" id="PTHR43104:SF4">
    <property type="entry name" value="L-2-HYDROXYGLUTARATE DEHYDROGENASE, MITOCHONDRIAL"/>
    <property type="match status" value="1"/>
</dbReference>
<dbReference type="SUPFAM" id="SSF51905">
    <property type="entry name" value="FAD/NAD(P)-binding domain"/>
    <property type="match status" value="1"/>
</dbReference>
<evidence type="ECO:0000259" key="9">
    <source>
        <dbReference type="Pfam" id="PF01266"/>
    </source>
</evidence>
<proteinExistence type="inferred from homology"/>
<dbReference type="PANTHER" id="PTHR43104">
    <property type="entry name" value="L-2-HYDROXYGLUTARATE DEHYDROGENASE, MITOCHONDRIAL"/>
    <property type="match status" value="1"/>
</dbReference>
<name>A0A6A6ZDF6_9PLEO</name>
<dbReference type="Gene3D" id="3.50.50.60">
    <property type="entry name" value="FAD/NAD(P)-binding domain"/>
    <property type="match status" value="1"/>
</dbReference>
<sequence>MFSSRGILLSRTSLCSRSFSTSLRREADFTHAVIGGGVVGLAIARKLQARDGASTVLIEKHGSVGTETSSRNSEVIHAGLYYGTESLKTKLCLKGKDMLYDLCKTHSIPHRNTGKWIVAQDATQMDALQKVHDFAKFIGVPIRFITKEEAKEREPDVRCEAGVLESPSTGIVDSHSLMQYLEGSFEDSGGICAFHSPVTSITPLDSGRSGWEITTTSPDNETSTITADTLINAAGLYAVAINNMILPKDRRRKAFYAKGSYFSYSVSKPKPSTLVYPAPVPGHGGLGTHLTLDMSGRIRFGPDVEWTDSPTDYAPNTKSMKQAIDDIQTYLPGVDRDAIQPDYVGIRPKLGKLAATSGKDFQDFYVKREEGFEGFVNLLAIESPGLTSCLAIAEEVEGLLYR</sequence>
<dbReference type="GO" id="GO:0047545">
    <property type="term" value="F:(S)-2-hydroxyglutarate dehydrogenase activity"/>
    <property type="evidence" value="ECO:0007669"/>
    <property type="project" value="UniProtKB-EC"/>
</dbReference>
<evidence type="ECO:0000256" key="7">
    <source>
        <dbReference type="ARBA" id="ARBA00038878"/>
    </source>
</evidence>
<keyword evidence="4" id="KW-0560">Oxidoreductase</keyword>
<organism evidence="10 11">
    <name type="scientific">Ophiobolus disseminans</name>
    <dbReference type="NCBI Taxonomy" id="1469910"/>
    <lineage>
        <taxon>Eukaryota</taxon>
        <taxon>Fungi</taxon>
        <taxon>Dikarya</taxon>
        <taxon>Ascomycota</taxon>
        <taxon>Pezizomycotina</taxon>
        <taxon>Dothideomycetes</taxon>
        <taxon>Pleosporomycetidae</taxon>
        <taxon>Pleosporales</taxon>
        <taxon>Pleosporineae</taxon>
        <taxon>Phaeosphaeriaceae</taxon>
        <taxon>Ophiobolus</taxon>
    </lineage>
</organism>
<keyword evidence="3" id="KW-0274">FAD</keyword>
<keyword evidence="11" id="KW-1185">Reference proteome</keyword>
<evidence type="ECO:0000256" key="5">
    <source>
        <dbReference type="ARBA" id="ARBA00036066"/>
    </source>
</evidence>
<evidence type="ECO:0000313" key="10">
    <source>
        <dbReference type="EMBL" id="KAF2818898.1"/>
    </source>
</evidence>
<protein>
    <recommendedName>
        <fullName evidence="8">L-2-hydroxyglutarate dehydrogenase, mitochondrial</fullName>
        <ecNumber evidence="7">1.1.99.2</ecNumber>
    </recommendedName>
</protein>
<dbReference type="Pfam" id="PF01266">
    <property type="entry name" value="DAO"/>
    <property type="match status" value="1"/>
</dbReference>
<evidence type="ECO:0000313" key="11">
    <source>
        <dbReference type="Proteomes" id="UP000799424"/>
    </source>
</evidence>